<name>A0A067PDN0_9AGAM</name>
<accession>A0A067PDN0</accession>
<dbReference type="SUPFAM" id="SSF53098">
    <property type="entry name" value="Ribonuclease H-like"/>
    <property type="match status" value="1"/>
</dbReference>
<evidence type="ECO:0000313" key="2">
    <source>
        <dbReference type="Proteomes" id="UP000027265"/>
    </source>
</evidence>
<proteinExistence type="predicted"/>
<evidence type="ECO:0000313" key="1">
    <source>
        <dbReference type="EMBL" id="KDQ49147.1"/>
    </source>
</evidence>
<dbReference type="OrthoDB" id="3228311at2759"/>
<dbReference type="InParanoid" id="A0A067PDN0"/>
<protein>
    <recommendedName>
        <fullName evidence="3">DUF659 domain-containing protein</fullName>
    </recommendedName>
</protein>
<dbReference type="AlphaFoldDB" id="A0A067PDN0"/>
<dbReference type="InterPro" id="IPR012337">
    <property type="entry name" value="RNaseH-like_sf"/>
</dbReference>
<evidence type="ECO:0008006" key="3">
    <source>
        <dbReference type="Google" id="ProtNLM"/>
    </source>
</evidence>
<organism evidence="1 2">
    <name type="scientific">Jaapia argillacea MUCL 33604</name>
    <dbReference type="NCBI Taxonomy" id="933084"/>
    <lineage>
        <taxon>Eukaryota</taxon>
        <taxon>Fungi</taxon>
        <taxon>Dikarya</taxon>
        <taxon>Basidiomycota</taxon>
        <taxon>Agaricomycotina</taxon>
        <taxon>Agaricomycetes</taxon>
        <taxon>Agaricomycetidae</taxon>
        <taxon>Jaapiales</taxon>
        <taxon>Jaapiaceae</taxon>
        <taxon>Jaapia</taxon>
    </lineage>
</organism>
<keyword evidence="2" id="KW-1185">Reference proteome</keyword>
<sequence>LGQAFQNMLVDYGIEEKILSYTGDNASSNDKQTEKLASLANSFELTNRVRCFNHTLNLVV</sequence>
<feature type="non-terminal residue" evidence="1">
    <location>
        <position position="1"/>
    </location>
</feature>
<gene>
    <name evidence="1" type="ORF">JAAARDRAFT_110266</name>
</gene>
<feature type="non-terminal residue" evidence="1">
    <location>
        <position position="60"/>
    </location>
</feature>
<dbReference type="HOGENOM" id="CLU_196228_0_0_1"/>
<dbReference type="EMBL" id="KL197800">
    <property type="protein sequence ID" value="KDQ49147.1"/>
    <property type="molecule type" value="Genomic_DNA"/>
</dbReference>
<dbReference type="Proteomes" id="UP000027265">
    <property type="component" value="Unassembled WGS sequence"/>
</dbReference>
<reference evidence="2" key="1">
    <citation type="journal article" date="2014" name="Proc. Natl. Acad. Sci. U.S.A.">
        <title>Extensive sampling of basidiomycete genomes demonstrates inadequacy of the white-rot/brown-rot paradigm for wood decay fungi.</title>
        <authorList>
            <person name="Riley R."/>
            <person name="Salamov A.A."/>
            <person name="Brown D.W."/>
            <person name="Nagy L.G."/>
            <person name="Floudas D."/>
            <person name="Held B.W."/>
            <person name="Levasseur A."/>
            <person name="Lombard V."/>
            <person name="Morin E."/>
            <person name="Otillar R."/>
            <person name="Lindquist E.A."/>
            <person name="Sun H."/>
            <person name="LaButti K.M."/>
            <person name="Schmutz J."/>
            <person name="Jabbour D."/>
            <person name="Luo H."/>
            <person name="Baker S.E."/>
            <person name="Pisabarro A.G."/>
            <person name="Walton J.D."/>
            <person name="Blanchette R.A."/>
            <person name="Henrissat B."/>
            <person name="Martin F."/>
            <person name="Cullen D."/>
            <person name="Hibbett D.S."/>
            <person name="Grigoriev I.V."/>
        </authorList>
    </citation>
    <scope>NUCLEOTIDE SEQUENCE [LARGE SCALE GENOMIC DNA]</scope>
    <source>
        <strain evidence="2">MUCL 33604</strain>
    </source>
</reference>